<dbReference type="InterPro" id="IPR011055">
    <property type="entry name" value="Dup_hybrid_motif"/>
</dbReference>
<dbReference type="RefSeq" id="WP_283882324.1">
    <property type="nucleotide sequence ID" value="NZ_CP126099.1"/>
</dbReference>
<dbReference type="PANTHER" id="PTHR21666">
    <property type="entry name" value="PEPTIDASE-RELATED"/>
    <property type="match status" value="1"/>
</dbReference>
<gene>
    <name evidence="4" type="ORF">QNH45_19430</name>
</gene>
<evidence type="ECO:0000313" key="4">
    <source>
        <dbReference type="EMBL" id="WHY27648.1"/>
    </source>
</evidence>
<name>A0AA95LPC7_9BACI</name>
<evidence type="ECO:0000256" key="1">
    <source>
        <dbReference type="ARBA" id="ARBA00022737"/>
    </source>
</evidence>
<accession>A0AA95LPC7</accession>
<dbReference type="Proteomes" id="UP001178303">
    <property type="component" value="Chromosome"/>
</dbReference>
<keyword evidence="1" id="KW-0677">Repeat</keyword>
<dbReference type="AlphaFoldDB" id="A0AA95LPC7"/>
<evidence type="ECO:0000313" key="5">
    <source>
        <dbReference type="Proteomes" id="UP001178303"/>
    </source>
</evidence>
<protein>
    <submittedName>
        <fullName evidence="4">Peptidoglycan DD-metalloendopeptidase family protein</fullName>
    </submittedName>
</protein>
<dbReference type="SUPFAM" id="SSF51261">
    <property type="entry name" value="Duplicated hybrid motif"/>
    <property type="match status" value="1"/>
</dbReference>
<sequence>MNGKWYYLDPTTDGSMKTGWVQVNGKWYYLDGNKGGMMVTGQVVIDGKTYDFANDGQWIESNYQMPIKNPNVSSGYGPRGNKQHKGIDFAAPASTPILAAKSGTVEFSAFGTQGSFGGYGNVVVLKHADGHYTLYAHMSQRIAQKGEYVQQGQEIGKVGQTGDATGNHLHFELKTAYQFGQINPAPYLPFK</sequence>
<feature type="domain" description="M23ase beta-sheet core" evidence="3">
    <location>
        <begin position="83"/>
        <end position="175"/>
    </location>
</feature>
<dbReference type="PROSITE" id="PS51170">
    <property type="entry name" value="CW"/>
    <property type="match status" value="1"/>
</dbReference>
<organism evidence="4 5">
    <name type="scientific">Bacillus wiedmannii</name>
    <dbReference type="NCBI Taxonomy" id="1890302"/>
    <lineage>
        <taxon>Bacteria</taxon>
        <taxon>Bacillati</taxon>
        <taxon>Bacillota</taxon>
        <taxon>Bacilli</taxon>
        <taxon>Bacillales</taxon>
        <taxon>Bacillaceae</taxon>
        <taxon>Bacillus</taxon>
        <taxon>Bacillus cereus group</taxon>
    </lineage>
</organism>
<dbReference type="Pfam" id="PF01551">
    <property type="entry name" value="Peptidase_M23"/>
    <property type="match status" value="1"/>
</dbReference>
<feature type="repeat" description="Cell wall-binding" evidence="2">
    <location>
        <begin position="17"/>
        <end position="36"/>
    </location>
</feature>
<proteinExistence type="predicted"/>
<dbReference type="Gene3D" id="2.70.70.10">
    <property type="entry name" value="Glucose Permease (Domain IIA)"/>
    <property type="match status" value="1"/>
</dbReference>
<dbReference type="GO" id="GO:0004222">
    <property type="term" value="F:metalloendopeptidase activity"/>
    <property type="evidence" value="ECO:0007669"/>
    <property type="project" value="TreeGrafter"/>
</dbReference>
<reference evidence="4" key="1">
    <citation type="submission" date="2023-05" db="EMBL/GenBank/DDBJ databases">
        <title>Comparative genomics of Bacillaceae isolates and their secondary metabolite potential.</title>
        <authorList>
            <person name="Song L."/>
            <person name="Nielsen L.J."/>
            <person name="Mohite O."/>
            <person name="Xu X."/>
            <person name="Weber T."/>
            <person name="Kovacs A.T."/>
        </authorList>
    </citation>
    <scope>NUCLEOTIDE SEQUENCE</scope>
    <source>
        <strain evidence="4">LN15</strain>
    </source>
</reference>
<dbReference type="InterPro" id="IPR016047">
    <property type="entry name" value="M23ase_b-sheet_dom"/>
</dbReference>
<dbReference type="InterPro" id="IPR018337">
    <property type="entry name" value="Cell_wall/Cho-bd_repeat"/>
</dbReference>
<dbReference type="EMBL" id="CP126099">
    <property type="protein sequence ID" value="WHY27648.1"/>
    <property type="molecule type" value="Genomic_DNA"/>
</dbReference>
<dbReference type="InterPro" id="IPR050570">
    <property type="entry name" value="Cell_wall_metabolism_enzyme"/>
</dbReference>
<dbReference type="PANTHER" id="PTHR21666:SF270">
    <property type="entry name" value="MUREIN HYDROLASE ACTIVATOR ENVC"/>
    <property type="match status" value="1"/>
</dbReference>
<evidence type="ECO:0000256" key="2">
    <source>
        <dbReference type="PROSITE-ProRule" id="PRU00591"/>
    </source>
</evidence>
<dbReference type="Gene3D" id="2.10.270.10">
    <property type="entry name" value="Cholin Binding"/>
    <property type="match status" value="1"/>
</dbReference>
<dbReference type="SUPFAM" id="SSF69360">
    <property type="entry name" value="Cell wall binding repeat"/>
    <property type="match status" value="1"/>
</dbReference>
<dbReference type="Pfam" id="PF19127">
    <property type="entry name" value="Choline_bind_3"/>
    <property type="match status" value="1"/>
</dbReference>
<dbReference type="CDD" id="cd12797">
    <property type="entry name" value="M23_peptidase"/>
    <property type="match status" value="1"/>
</dbReference>
<evidence type="ECO:0000259" key="3">
    <source>
        <dbReference type="Pfam" id="PF01551"/>
    </source>
</evidence>